<gene>
    <name evidence="1" type="ORF">EZV62_002900</name>
</gene>
<dbReference type="AlphaFoldDB" id="A0A5C7IYL6"/>
<dbReference type="EMBL" id="VAHF01000001">
    <property type="protein sequence ID" value="TXG74321.1"/>
    <property type="molecule type" value="Genomic_DNA"/>
</dbReference>
<protein>
    <submittedName>
        <fullName evidence="1">Uncharacterized protein</fullName>
    </submittedName>
</protein>
<proteinExistence type="predicted"/>
<keyword evidence="2" id="KW-1185">Reference proteome</keyword>
<evidence type="ECO:0000313" key="1">
    <source>
        <dbReference type="EMBL" id="TXG74321.1"/>
    </source>
</evidence>
<reference evidence="2" key="1">
    <citation type="journal article" date="2019" name="Gigascience">
        <title>De novo genome assembly of the endangered Acer yangbiense, a plant species with extremely small populations endemic to Yunnan Province, China.</title>
        <authorList>
            <person name="Yang J."/>
            <person name="Wariss H.M."/>
            <person name="Tao L."/>
            <person name="Zhang R."/>
            <person name="Yun Q."/>
            <person name="Hollingsworth P."/>
            <person name="Dao Z."/>
            <person name="Luo G."/>
            <person name="Guo H."/>
            <person name="Ma Y."/>
            <person name="Sun W."/>
        </authorList>
    </citation>
    <scope>NUCLEOTIDE SEQUENCE [LARGE SCALE GENOMIC DNA]</scope>
    <source>
        <strain evidence="2">cv. Malutang</strain>
    </source>
</reference>
<dbReference type="Proteomes" id="UP000323000">
    <property type="component" value="Chromosome 1"/>
</dbReference>
<dbReference type="OrthoDB" id="1103805at2759"/>
<accession>A0A5C7IYL6</accession>
<sequence>MHRLTITNFQSRVIFCRMTLPERVTEIVEPSLLLEVGAGINNNVENYASRQGEGSGRIEECLVAVLKILSC</sequence>
<evidence type="ECO:0000313" key="2">
    <source>
        <dbReference type="Proteomes" id="UP000323000"/>
    </source>
</evidence>
<name>A0A5C7IYL6_9ROSI</name>
<comment type="caution">
    <text evidence="1">The sequence shown here is derived from an EMBL/GenBank/DDBJ whole genome shotgun (WGS) entry which is preliminary data.</text>
</comment>
<organism evidence="1 2">
    <name type="scientific">Acer yangbiense</name>
    <dbReference type="NCBI Taxonomy" id="1000413"/>
    <lineage>
        <taxon>Eukaryota</taxon>
        <taxon>Viridiplantae</taxon>
        <taxon>Streptophyta</taxon>
        <taxon>Embryophyta</taxon>
        <taxon>Tracheophyta</taxon>
        <taxon>Spermatophyta</taxon>
        <taxon>Magnoliopsida</taxon>
        <taxon>eudicotyledons</taxon>
        <taxon>Gunneridae</taxon>
        <taxon>Pentapetalae</taxon>
        <taxon>rosids</taxon>
        <taxon>malvids</taxon>
        <taxon>Sapindales</taxon>
        <taxon>Sapindaceae</taxon>
        <taxon>Hippocastanoideae</taxon>
        <taxon>Acereae</taxon>
        <taxon>Acer</taxon>
    </lineage>
</organism>